<dbReference type="InterPro" id="IPR047987">
    <property type="entry name" value="Gp19-like_virus"/>
</dbReference>
<reference evidence="3" key="1">
    <citation type="submission" date="2015-08" db="EMBL/GenBank/DDBJ databases">
        <title>Cronobacter phage Dev-CD-23823.</title>
        <authorList>
            <person name="Kajsik M."/>
            <person name="Drahovska H."/>
        </authorList>
    </citation>
    <scope>NUCLEOTIDE SEQUENCE [LARGE SCALE GENOMIC DNA]</scope>
</reference>
<evidence type="ECO:0000313" key="2">
    <source>
        <dbReference type="EMBL" id="CUH74619.1"/>
    </source>
</evidence>
<dbReference type="GeneID" id="26794641"/>
<dbReference type="KEGG" id="vg:26794641"/>
<dbReference type="Pfam" id="PF22530">
    <property type="entry name" value="Terminase-T7_RNaseH-like"/>
    <property type="match status" value="1"/>
</dbReference>
<dbReference type="InterPro" id="IPR054762">
    <property type="entry name" value="Gp19_RNaseH-like"/>
</dbReference>
<gene>
    <name evidence="2" type="primary">gp44</name>
</gene>
<keyword evidence="3" id="KW-1185">Reference proteome</keyword>
<feature type="domain" description="Terminase large subunit ribonuclease H-like" evidence="1">
    <location>
        <begin position="412"/>
        <end position="534"/>
    </location>
</feature>
<evidence type="ECO:0000259" key="1">
    <source>
        <dbReference type="Pfam" id="PF22530"/>
    </source>
</evidence>
<dbReference type="EMBL" id="LN878149">
    <property type="protein sequence ID" value="CUH74619.1"/>
    <property type="molecule type" value="Genomic_DNA"/>
</dbReference>
<dbReference type="NCBIfam" id="NF033889">
    <property type="entry name" value="termin_lrg_T7"/>
    <property type="match status" value="1"/>
</dbReference>
<dbReference type="RefSeq" id="YP_009223418.1">
    <property type="nucleotide sequence ID" value="NC_029070.1"/>
</dbReference>
<accession>A0A0K8IXC6</accession>
<dbReference type="Proteomes" id="UP000203587">
    <property type="component" value="Segment"/>
</dbReference>
<proteinExistence type="predicted"/>
<dbReference type="Gene3D" id="3.40.50.300">
    <property type="entry name" value="P-loop containing nucleotide triphosphate hydrolases"/>
    <property type="match status" value="1"/>
</dbReference>
<evidence type="ECO:0000313" key="3">
    <source>
        <dbReference type="Proteomes" id="UP000203587"/>
    </source>
</evidence>
<sequence length="647" mass="72669">MTVPYNVIMNGNLTAEEEAELAAQLEAEGDALPYLSDEDFAALPELEKEKRIRMEQLTALQAHYADFKRFLTDVMVELGFSVSKIQADIADFMVNGGQYIMIEAQRSQAKTTIAAAFCVWKLIHDPTHRVLIISAGGSQATDISTLVIRIIMNMDVLECMRPDKAKGDRVSVEKFDLHYSLRKLDKSASVSCCGITANLQGRRADTLLADDIESQKNSLTALMREQLLAKTLDFTSINQKGRIIYLGTPQSSDSIYNTLPGRGYNVRIWPGRFPTAEQLPYYGEHLAPLLKGIMERYPEVMSGGGINGDQGIPIEPSFLGEEILRAKEKDQGPAWFQLQHMLNTKLMDAERYPLKTDNCLVMPIRVGDELPLEIKRGYDYREVQVEGKTYRFAKPHTYSAELAPPTGICFYIDPAGGGKGKGTHGGDETGWACTAFLNGNIFVLGYGGIKGGYGLNGSGETDGSMVKLAELVKRFKPNVVKIEQNFGYGAFRAVFLPILREVYPDCSVEDDFVTGQKEVRIIDILEPIIARGSLIFAEDALLGERQSLQIHPDVNRITYCMMQQMNHITRDRDSLIHDDRLDALAGACYHWEQQLIVDQHEIRKRMQEAEEKKFWADPLQHNRIKQQGQVYNRGTGMNMLAHRRGRR</sequence>
<dbReference type="InterPro" id="IPR027417">
    <property type="entry name" value="P-loop_NTPase"/>
</dbReference>
<organism evidence="2 3">
    <name type="scientific">Cronobacter phage Dev-CD-23823</name>
    <dbReference type="NCBI Taxonomy" id="1712539"/>
    <lineage>
        <taxon>Viruses</taxon>
        <taxon>Duplodnaviria</taxon>
        <taxon>Heunggongvirae</taxon>
        <taxon>Uroviricota</taxon>
        <taxon>Caudoviricetes</taxon>
        <taxon>Autographivirales</taxon>
        <taxon>Autonotataviridae</taxon>
        <taxon>Melnykvirinae</taxon>
        <taxon>Cronosvirus</taxon>
        <taxon>Cronosvirus DevCD23823</taxon>
    </lineage>
</organism>
<dbReference type="OrthoDB" id="695at10239"/>
<name>A0A0K8IXC6_9CAUD</name>
<protein>
    <submittedName>
        <fullName evidence="2">DNA maturase B</fullName>
    </submittedName>
</protein>